<dbReference type="SUPFAM" id="SSF53335">
    <property type="entry name" value="S-adenosyl-L-methionine-dependent methyltransferases"/>
    <property type="match status" value="1"/>
</dbReference>
<dbReference type="Gene3D" id="3.40.50.150">
    <property type="entry name" value="Vaccinia Virus protein VP39"/>
    <property type="match status" value="1"/>
</dbReference>
<feature type="compositionally biased region" description="Polar residues" evidence="1">
    <location>
        <begin position="1"/>
        <end position="14"/>
    </location>
</feature>
<evidence type="ECO:0000256" key="1">
    <source>
        <dbReference type="SAM" id="MobiDB-lite"/>
    </source>
</evidence>
<dbReference type="STRING" id="397945.Aave_4404"/>
<dbReference type="KEGG" id="aav:Aave_4404"/>
<dbReference type="AlphaFoldDB" id="A1TVF6"/>
<dbReference type="InterPro" id="IPR029063">
    <property type="entry name" value="SAM-dependent_MTases_sf"/>
</dbReference>
<feature type="region of interest" description="Disordered" evidence="1">
    <location>
        <begin position="1"/>
        <end position="26"/>
    </location>
</feature>
<dbReference type="InterPro" id="IPR008884">
    <property type="entry name" value="TylF_MeTrfase"/>
</dbReference>
<accession>A1TVF6</accession>
<dbReference type="EMBL" id="CP000512">
    <property type="protein sequence ID" value="ABM34944.1"/>
    <property type="molecule type" value="Genomic_DNA"/>
</dbReference>
<organism evidence="2 3">
    <name type="scientific">Paracidovorax citrulli (strain AAC00-1)</name>
    <name type="common">Acidovorax citrulli</name>
    <dbReference type="NCBI Taxonomy" id="397945"/>
    <lineage>
        <taxon>Bacteria</taxon>
        <taxon>Pseudomonadati</taxon>
        <taxon>Pseudomonadota</taxon>
        <taxon>Betaproteobacteria</taxon>
        <taxon>Burkholderiales</taxon>
        <taxon>Comamonadaceae</taxon>
        <taxon>Paracidovorax</taxon>
    </lineage>
</organism>
<dbReference type="eggNOG" id="COG4122">
    <property type="taxonomic scope" value="Bacteria"/>
</dbReference>
<dbReference type="PANTHER" id="PTHR40036:SF1">
    <property type="entry name" value="MACROCIN O-METHYLTRANSFERASE"/>
    <property type="match status" value="1"/>
</dbReference>
<name>A1TVF6_PARC0</name>
<reference evidence="2 3" key="1">
    <citation type="submission" date="2006-12" db="EMBL/GenBank/DDBJ databases">
        <title>Complete sequence of Acidovorax avenae subsp. citrulli AAC00-1.</title>
        <authorList>
            <consortium name="US DOE Joint Genome Institute"/>
            <person name="Copeland A."/>
            <person name="Lucas S."/>
            <person name="Lapidus A."/>
            <person name="Barry K."/>
            <person name="Detter J.C."/>
            <person name="Glavina del Rio T."/>
            <person name="Dalin E."/>
            <person name="Tice H."/>
            <person name="Pitluck S."/>
            <person name="Kiss H."/>
            <person name="Brettin T."/>
            <person name="Bruce D."/>
            <person name="Han C."/>
            <person name="Tapia R."/>
            <person name="Gilna P."/>
            <person name="Schmutz J."/>
            <person name="Larimer F."/>
            <person name="Land M."/>
            <person name="Hauser L."/>
            <person name="Kyrpides N."/>
            <person name="Kim E."/>
            <person name="Stahl D."/>
            <person name="Richardson P."/>
        </authorList>
    </citation>
    <scope>NUCLEOTIDE SEQUENCE [LARGE SCALE GENOMIC DNA]</scope>
    <source>
        <strain evidence="2 3">AAC00-1</strain>
    </source>
</reference>
<protein>
    <recommendedName>
        <fullName evidence="4">Class I SAM-dependent methyltransferase</fullName>
    </recommendedName>
</protein>
<proteinExistence type="predicted"/>
<gene>
    <name evidence="2" type="ordered locus">Aave_4404</name>
</gene>
<dbReference type="Pfam" id="PF05711">
    <property type="entry name" value="TylF"/>
    <property type="match status" value="1"/>
</dbReference>
<evidence type="ECO:0008006" key="4">
    <source>
        <dbReference type="Google" id="ProtNLM"/>
    </source>
</evidence>
<sequence>MPPPTDTHSMNTAPSPEKNQKHESSVLTHSAIDGIQARDELFALMNGYASTPEEKERSLGLFLRGSLLARILAVAHIYQQIVDIPGIIFDIGTWRGQTAVLCENFRAIYEPLHFNRRIVCFDTFEGYAGFGDQDRATALHQEGTYSVGGTAYADYLAHLLQVHERANAMGHNNGKHQVIAGDCRETIPAFFGDHPNEILSLAFFDVNALAPTREALDQVWKRLAPGGIVAFWQLTRAGMRAEGQAYAADLLNQHRHTLHRAPTYPSLCYARKM</sequence>
<dbReference type="PANTHER" id="PTHR40036">
    <property type="entry name" value="MACROCIN O-METHYLTRANSFERASE"/>
    <property type="match status" value="1"/>
</dbReference>
<dbReference type="HOGENOM" id="CLU_087858_0_0_4"/>
<dbReference type="Proteomes" id="UP000002596">
    <property type="component" value="Chromosome"/>
</dbReference>
<evidence type="ECO:0000313" key="3">
    <source>
        <dbReference type="Proteomes" id="UP000002596"/>
    </source>
</evidence>
<evidence type="ECO:0000313" key="2">
    <source>
        <dbReference type="EMBL" id="ABM34944.1"/>
    </source>
</evidence>